<name>A0A6A0BCR8_9LACT</name>
<dbReference type="PROSITE" id="PS51257">
    <property type="entry name" value="PROKAR_LIPOPROTEIN"/>
    <property type="match status" value="1"/>
</dbReference>
<evidence type="ECO:0000313" key="3">
    <source>
        <dbReference type="Proteomes" id="UP000480303"/>
    </source>
</evidence>
<feature type="domain" description="DUF4097" evidence="1">
    <location>
        <begin position="64"/>
        <end position="285"/>
    </location>
</feature>
<sequence>MKRKNLRLIIGASLLVFGTSLACLLAIFEKPGSIYWSHGMQYRSEKDYFSQSYQEDLPEISEVETLTIISENASVTVIEGDKFDVRASNIASENDVEIAYSKGNLTIDVSNGKNYVTFNLGLIIEINNQELTIEIPKKHQLSQIKAENKNGGFEFTKLTNLNKIEATTPNGYIDFKSTSAQEITAKTINGSIDLVNGTFKVANLSTKNGDVTVENATFDNFFAQSNNGEIELTKSKIKTDGEIKGKNGDIDLTDCQIPNFFAKSRIGDSEIIQAYQAKKTRKELAKLIITSNLGDVTLK</sequence>
<dbReference type="InterPro" id="IPR025164">
    <property type="entry name" value="Toastrack_DUF4097"/>
</dbReference>
<evidence type="ECO:0000259" key="1">
    <source>
        <dbReference type="Pfam" id="PF13349"/>
    </source>
</evidence>
<dbReference type="Proteomes" id="UP000480303">
    <property type="component" value="Unassembled WGS sequence"/>
</dbReference>
<dbReference type="RefSeq" id="WP_172209653.1">
    <property type="nucleotide sequence ID" value="NZ_BLLI01000065.1"/>
</dbReference>
<comment type="caution">
    <text evidence="2">The sequence shown here is derived from an EMBL/GenBank/DDBJ whole genome shotgun (WGS) entry which is preliminary data.</text>
</comment>
<gene>
    <name evidence="2" type="ORF">Hs30E_17700</name>
</gene>
<dbReference type="Pfam" id="PF13349">
    <property type="entry name" value="DUF4097"/>
    <property type="match status" value="1"/>
</dbReference>
<dbReference type="AlphaFoldDB" id="A0A6A0BCR8"/>
<dbReference type="EMBL" id="BLLI01000065">
    <property type="protein sequence ID" value="GFH43219.1"/>
    <property type="molecule type" value="Genomic_DNA"/>
</dbReference>
<evidence type="ECO:0000313" key="2">
    <source>
        <dbReference type="EMBL" id="GFH43219.1"/>
    </source>
</evidence>
<reference evidence="2 3" key="1">
    <citation type="submission" date="2020-02" db="EMBL/GenBank/DDBJ databases">
        <title>Draft genome sequence of Lactococcus sp. Hs30E4-3.</title>
        <authorList>
            <person name="Noda S."/>
            <person name="Yuki M."/>
            <person name="Ohkuma M."/>
        </authorList>
    </citation>
    <scope>NUCLEOTIDE SEQUENCE [LARGE SCALE GENOMIC DNA]</scope>
    <source>
        <strain evidence="2 3">Hs30E4-3</strain>
    </source>
</reference>
<keyword evidence="3" id="KW-1185">Reference proteome</keyword>
<accession>A0A6A0BCR8</accession>
<proteinExistence type="predicted"/>
<organism evidence="2 3">
    <name type="scientific">Pseudolactococcus hodotermopsidis</name>
    <dbReference type="NCBI Taxonomy" id="2709157"/>
    <lineage>
        <taxon>Bacteria</taxon>
        <taxon>Bacillati</taxon>
        <taxon>Bacillota</taxon>
        <taxon>Bacilli</taxon>
        <taxon>Lactobacillales</taxon>
        <taxon>Streptococcaceae</taxon>
        <taxon>Pseudolactococcus</taxon>
    </lineage>
</organism>
<protein>
    <recommendedName>
        <fullName evidence="1">DUF4097 domain-containing protein</fullName>
    </recommendedName>
</protein>